<dbReference type="RefSeq" id="WP_006972254.1">
    <property type="nucleotide sequence ID" value="NZ_ABCS01000029.1"/>
</dbReference>
<sequence length="235" mass="24474">MDEAGDDTFIPEEDFSSASSCDPFAQDCMDGEKCVAYASSGGTWDANKCVPVMGDAVAGDECTYFGAVEGTDTCDEETVCWNALEVDGQLIGTCFPFCTGSADNPTCEDDYICRIVNMGAINVCLPPCDPLLQECDEGLGCYWSGGSGTFQCIIVAGEGIPTGDPCGFNNDCAPGNFCAAAEATPNCQGTACCANFCDLTEDPAPCADMTECVSFFEENSAPPGFEDLGVCVIPA</sequence>
<proteinExistence type="predicted"/>
<keyword evidence="2" id="KW-1185">Reference proteome</keyword>
<comment type="caution">
    <text evidence="1">The sequence shown here is derived from an EMBL/GenBank/DDBJ whole genome shotgun (WGS) entry which is preliminary data.</text>
</comment>
<keyword evidence="1" id="KW-0449">Lipoprotein</keyword>
<name>A6G6A5_9BACT</name>
<accession>A6G6A5</accession>
<dbReference type="Proteomes" id="UP000005801">
    <property type="component" value="Unassembled WGS sequence"/>
</dbReference>
<protein>
    <submittedName>
        <fullName evidence="1">Putative lipoprotein</fullName>
    </submittedName>
</protein>
<dbReference type="AlphaFoldDB" id="A6G6A5"/>
<evidence type="ECO:0000313" key="1">
    <source>
        <dbReference type="EMBL" id="EDM78534.1"/>
    </source>
</evidence>
<dbReference type="EMBL" id="ABCS01000029">
    <property type="protein sequence ID" value="EDM78534.1"/>
    <property type="molecule type" value="Genomic_DNA"/>
</dbReference>
<organism evidence="1 2">
    <name type="scientific">Plesiocystis pacifica SIR-1</name>
    <dbReference type="NCBI Taxonomy" id="391625"/>
    <lineage>
        <taxon>Bacteria</taxon>
        <taxon>Pseudomonadati</taxon>
        <taxon>Myxococcota</taxon>
        <taxon>Polyangia</taxon>
        <taxon>Nannocystales</taxon>
        <taxon>Nannocystaceae</taxon>
        <taxon>Plesiocystis</taxon>
    </lineage>
</organism>
<gene>
    <name evidence="1" type="ORF">PPSIR1_14890</name>
</gene>
<reference evidence="1 2" key="1">
    <citation type="submission" date="2007-06" db="EMBL/GenBank/DDBJ databases">
        <authorList>
            <person name="Shimkets L."/>
            <person name="Ferriera S."/>
            <person name="Johnson J."/>
            <person name="Kravitz S."/>
            <person name="Beeson K."/>
            <person name="Sutton G."/>
            <person name="Rogers Y.-H."/>
            <person name="Friedman R."/>
            <person name="Frazier M."/>
            <person name="Venter J.C."/>
        </authorList>
    </citation>
    <scope>NUCLEOTIDE SEQUENCE [LARGE SCALE GENOMIC DNA]</scope>
    <source>
        <strain evidence="1 2">SIR-1</strain>
    </source>
</reference>
<evidence type="ECO:0000313" key="2">
    <source>
        <dbReference type="Proteomes" id="UP000005801"/>
    </source>
</evidence>